<keyword evidence="3" id="KW-1185">Reference proteome</keyword>
<proteinExistence type="predicted"/>
<dbReference type="AlphaFoldDB" id="A0A1S8A4W8"/>
<dbReference type="EMBL" id="DF977447">
    <property type="protein sequence ID" value="GAW25154.1"/>
    <property type="molecule type" value="Genomic_DNA"/>
</dbReference>
<protein>
    <submittedName>
        <fullName evidence="2">Uncharacterized protein</fullName>
    </submittedName>
</protein>
<dbReference type="Proteomes" id="UP000054516">
    <property type="component" value="Unassembled WGS sequence"/>
</dbReference>
<evidence type="ECO:0000313" key="3">
    <source>
        <dbReference type="Proteomes" id="UP000054516"/>
    </source>
</evidence>
<feature type="region of interest" description="Disordered" evidence="1">
    <location>
        <begin position="1"/>
        <end position="67"/>
    </location>
</feature>
<organism evidence="2">
    <name type="scientific">Rosellinia necatrix</name>
    <name type="common">White root-rot fungus</name>
    <dbReference type="NCBI Taxonomy" id="77044"/>
    <lineage>
        <taxon>Eukaryota</taxon>
        <taxon>Fungi</taxon>
        <taxon>Dikarya</taxon>
        <taxon>Ascomycota</taxon>
        <taxon>Pezizomycotina</taxon>
        <taxon>Sordariomycetes</taxon>
        <taxon>Xylariomycetidae</taxon>
        <taxon>Xylariales</taxon>
        <taxon>Xylariaceae</taxon>
        <taxon>Rosellinia</taxon>
    </lineage>
</organism>
<feature type="compositionally biased region" description="Gly residues" evidence="1">
    <location>
        <begin position="39"/>
        <end position="51"/>
    </location>
</feature>
<reference evidence="2" key="1">
    <citation type="submission" date="2016-03" db="EMBL/GenBank/DDBJ databases">
        <title>Draft genome sequence of Rosellinia necatrix.</title>
        <authorList>
            <person name="Kanematsu S."/>
        </authorList>
    </citation>
    <scope>NUCLEOTIDE SEQUENCE [LARGE SCALE GENOMIC DNA]</scope>
    <source>
        <strain evidence="2">W97</strain>
    </source>
</reference>
<evidence type="ECO:0000256" key="1">
    <source>
        <dbReference type="SAM" id="MobiDB-lite"/>
    </source>
</evidence>
<evidence type="ECO:0000313" key="2">
    <source>
        <dbReference type="EMBL" id="GAW25154.1"/>
    </source>
</evidence>
<feature type="compositionally biased region" description="Polar residues" evidence="1">
    <location>
        <begin position="16"/>
        <end position="25"/>
    </location>
</feature>
<gene>
    <name evidence="2" type="ORF">SAMD00023353_0201820</name>
</gene>
<name>A0A1S8A4W8_ROSNE</name>
<accession>A0A1S8A4W8</accession>
<sequence>MGESNEPTGGVGGTKRSVQQGSRQAAQAGYKTENRGWGQSKGGGGGGGGGNTKIDGLWVVEDHWAVS</sequence>